<accession>R4KIH9</accession>
<organism evidence="1 2">
    <name type="scientific">Desulfoscipio gibsoniae DSM 7213</name>
    <dbReference type="NCBI Taxonomy" id="767817"/>
    <lineage>
        <taxon>Bacteria</taxon>
        <taxon>Bacillati</taxon>
        <taxon>Bacillota</taxon>
        <taxon>Clostridia</taxon>
        <taxon>Eubacteriales</taxon>
        <taxon>Desulfallaceae</taxon>
        <taxon>Desulfoscipio</taxon>
    </lineage>
</organism>
<dbReference type="HOGENOM" id="CLU_079833_2_0_9"/>
<dbReference type="InterPro" id="IPR009706">
    <property type="entry name" value="DUF1287"/>
</dbReference>
<dbReference type="EMBL" id="CP003273">
    <property type="protein sequence ID" value="AGL02424.1"/>
    <property type="molecule type" value="Genomic_DNA"/>
</dbReference>
<dbReference type="AlphaFoldDB" id="R4KIH9"/>
<gene>
    <name evidence="1" type="ORF">Desgi_3046</name>
</gene>
<keyword evidence="2" id="KW-1185">Reference proteome</keyword>
<dbReference type="RefSeq" id="WP_006520708.1">
    <property type="nucleotide sequence ID" value="NC_021184.1"/>
</dbReference>
<name>R4KIH9_9FIRM</name>
<evidence type="ECO:0000313" key="1">
    <source>
        <dbReference type="EMBL" id="AGL02424.1"/>
    </source>
</evidence>
<dbReference type="eggNOG" id="COG3738">
    <property type="taxonomic scope" value="Bacteria"/>
</dbReference>
<dbReference type="Pfam" id="PF06940">
    <property type="entry name" value="DUF1287"/>
    <property type="match status" value="1"/>
</dbReference>
<evidence type="ECO:0000313" key="2">
    <source>
        <dbReference type="Proteomes" id="UP000013520"/>
    </source>
</evidence>
<protein>
    <recommendedName>
        <fullName evidence="3">DUF1287 domain-containing protein</fullName>
    </recommendedName>
</protein>
<dbReference type="KEGG" id="dgi:Desgi_3046"/>
<proteinExistence type="predicted"/>
<reference evidence="1 2" key="1">
    <citation type="submission" date="2012-01" db="EMBL/GenBank/DDBJ databases">
        <title>Complete sequence of Desulfotomaculum gibsoniae DSM 7213.</title>
        <authorList>
            <consortium name="US DOE Joint Genome Institute"/>
            <person name="Lucas S."/>
            <person name="Han J."/>
            <person name="Lapidus A."/>
            <person name="Cheng J.-F."/>
            <person name="Goodwin L."/>
            <person name="Pitluck S."/>
            <person name="Peters L."/>
            <person name="Ovchinnikova G."/>
            <person name="Teshima H."/>
            <person name="Detter J.C."/>
            <person name="Han C."/>
            <person name="Tapia R."/>
            <person name="Land M."/>
            <person name="Hauser L."/>
            <person name="Kyrpides N."/>
            <person name="Ivanova N."/>
            <person name="Pagani I."/>
            <person name="Parshina S."/>
            <person name="Plugge C."/>
            <person name="Muyzer G."/>
            <person name="Kuever J."/>
            <person name="Ivanova A."/>
            <person name="Nazina T."/>
            <person name="Klenk H.-P."/>
            <person name="Brambilla E."/>
            <person name="Spring S."/>
            <person name="Stams A.F."/>
            <person name="Woyke T."/>
        </authorList>
    </citation>
    <scope>NUCLEOTIDE SEQUENCE [LARGE SCALE GENOMIC DNA]</scope>
    <source>
        <strain evidence="1 2">DSM 7213</strain>
    </source>
</reference>
<dbReference type="Proteomes" id="UP000013520">
    <property type="component" value="Chromosome"/>
</dbReference>
<evidence type="ECO:0008006" key="3">
    <source>
        <dbReference type="Google" id="ProtNLM"/>
    </source>
</evidence>
<sequence>MKVIHVKKKNQLILTSFSLGTGGTINSGVAMRAVLCLVLLALIWSTAGCGIDSHRQEQAHRPLIQTLGPSPVEEKPSEERNVYDLVVLGARQEVVRKVIYDASYLKIDYPGGDVPPEGGACTDVVVRAFRHGGIDLQKLIHEDMRDYFELYPQNWGLQGPDTNIDHRRVPNQMRFFTRYGQSLPLLVEGDDLSTWQWGDVVYWRFPNGLEHCGIISDRRNRKGVPLAIHNAGMAREEDCLAKWEIIGHFRYPPVDYTSPSSGTMQIKTKS</sequence>